<dbReference type="PANTHER" id="PTHR43297:SF2">
    <property type="entry name" value="DIPEPTIDE TRANSPORT ATP-BINDING PROTEIN DPPD"/>
    <property type="match status" value="1"/>
</dbReference>
<keyword evidence="2" id="KW-0813">Transport</keyword>
<dbReference type="Pfam" id="PF08352">
    <property type="entry name" value="oligo_HPY"/>
    <property type="match status" value="1"/>
</dbReference>
<evidence type="ECO:0000256" key="1">
    <source>
        <dbReference type="ARBA" id="ARBA00004202"/>
    </source>
</evidence>
<dbReference type="GO" id="GO:0005886">
    <property type="term" value="C:plasma membrane"/>
    <property type="evidence" value="ECO:0007669"/>
    <property type="project" value="UniProtKB-SubCell"/>
</dbReference>
<dbReference type="SUPFAM" id="SSF52540">
    <property type="entry name" value="P-loop containing nucleoside triphosphate hydrolases"/>
    <property type="match status" value="1"/>
</dbReference>
<evidence type="ECO:0000256" key="3">
    <source>
        <dbReference type="ARBA" id="ARBA00022475"/>
    </source>
</evidence>
<keyword evidence="5 8" id="KW-0067">ATP-binding</keyword>
<dbReference type="InterPro" id="IPR017871">
    <property type="entry name" value="ABC_transporter-like_CS"/>
</dbReference>
<dbReference type="GO" id="GO:0015833">
    <property type="term" value="P:peptide transport"/>
    <property type="evidence" value="ECO:0007669"/>
    <property type="project" value="InterPro"/>
</dbReference>
<keyword evidence="3" id="KW-1003">Cell membrane</keyword>
<dbReference type="NCBIfam" id="TIGR01727">
    <property type="entry name" value="oligo_HPY"/>
    <property type="match status" value="1"/>
</dbReference>
<keyword evidence="6" id="KW-0472">Membrane</keyword>
<evidence type="ECO:0000313" key="8">
    <source>
        <dbReference type="EMBL" id="SFL68477.1"/>
    </source>
</evidence>
<proteinExistence type="predicted"/>
<evidence type="ECO:0000256" key="5">
    <source>
        <dbReference type="ARBA" id="ARBA00022840"/>
    </source>
</evidence>
<dbReference type="SMART" id="SM00382">
    <property type="entry name" value="AAA"/>
    <property type="match status" value="1"/>
</dbReference>
<evidence type="ECO:0000256" key="6">
    <source>
        <dbReference type="ARBA" id="ARBA00023136"/>
    </source>
</evidence>
<dbReference type="PROSITE" id="PS00211">
    <property type="entry name" value="ABC_TRANSPORTER_1"/>
    <property type="match status" value="1"/>
</dbReference>
<name>A0A1I4JQH3_9EURY</name>
<dbReference type="PANTHER" id="PTHR43297">
    <property type="entry name" value="OLIGOPEPTIDE TRANSPORT ATP-BINDING PROTEIN APPD"/>
    <property type="match status" value="1"/>
</dbReference>
<reference evidence="9" key="1">
    <citation type="submission" date="2016-10" db="EMBL/GenBank/DDBJ databases">
        <authorList>
            <person name="Varghese N."/>
            <person name="Submissions S."/>
        </authorList>
    </citation>
    <scope>NUCLEOTIDE SEQUENCE [LARGE SCALE GENOMIC DNA]</scope>
    <source>
        <strain evidence="9">CGMCC 1.7738</strain>
    </source>
</reference>
<dbReference type="RefSeq" id="WP_089872821.1">
    <property type="nucleotide sequence ID" value="NZ_FOTC01000013.1"/>
</dbReference>
<evidence type="ECO:0000256" key="2">
    <source>
        <dbReference type="ARBA" id="ARBA00022448"/>
    </source>
</evidence>
<dbReference type="STRING" id="553466.SAMN04487950_4598"/>
<keyword evidence="4" id="KW-0547">Nucleotide-binding</keyword>
<dbReference type="Pfam" id="PF00005">
    <property type="entry name" value="ABC_tran"/>
    <property type="match status" value="1"/>
</dbReference>
<protein>
    <submittedName>
        <fullName evidence="8">Peptide/nickel transport system ATP-binding protein</fullName>
    </submittedName>
</protein>
<dbReference type="InterPro" id="IPR027417">
    <property type="entry name" value="P-loop_NTPase"/>
</dbReference>
<dbReference type="InterPro" id="IPR003593">
    <property type="entry name" value="AAA+_ATPase"/>
</dbReference>
<dbReference type="FunFam" id="3.40.50.300:FF:000016">
    <property type="entry name" value="Oligopeptide ABC transporter ATP-binding component"/>
    <property type="match status" value="1"/>
</dbReference>
<keyword evidence="9" id="KW-1185">Reference proteome</keyword>
<feature type="domain" description="ABC transporter" evidence="7">
    <location>
        <begin position="7"/>
        <end position="257"/>
    </location>
</feature>
<dbReference type="Proteomes" id="UP000199607">
    <property type="component" value="Unassembled WGS sequence"/>
</dbReference>
<dbReference type="GO" id="GO:0016887">
    <property type="term" value="F:ATP hydrolysis activity"/>
    <property type="evidence" value="ECO:0007669"/>
    <property type="project" value="InterPro"/>
</dbReference>
<evidence type="ECO:0000256" key="4">
    <source>
        <dbReference type="ARBA" id="ARBA00022741"/>
    </source>
</evidence>
<evidence type="ECO:0000313" key="9">
    <source>
        <dbReference type="Proteomes" id="UP000199607"/>
    </source>
</evidence>
<gene>
    <name evidence="8" type="ORF">SAMN04487950_4598</name>
</gene>
<dbReference type="InterPro" id="IPR013563">
    <property type="entry name" value="Oligopep_ABC_C"/>
</dbReference>
<comment type="subcellular location">
    <subcellularLocation>
        <location evidence="1">Cell membrane</location>
        <topology evidence="1">Peripheral membrane protein</topology>
    </subcellularLocation>
</comment>
<sequence length="346" mass="37692">MTSEPILEVENLVTQFHTDEGVVKAVDGNSFSLHKGEVLGIVGESGSGKSVTAMSVMQLIDKPGYIKAGTVRYKGEDLLEKSKAEMRQIRGNDIAMMFQDPMTSLNPVYTIGSQISRVIRKHTDASKPEARDRTIELLGDVGIPEPAARVDDYPHQFSGGMRQRVLLAMAISCDPEILIADEPTTALDVTIEAQIFELIDRLQEKYGMSVILITHDLGVVAGSCDRVAVVYAGRIVERAGVEELFESPRHPYTRGLMRSIPNLRSSESRLTPIKGQIPDLTALPSGCSFHPRCVHATEECTQRDPELRAVETNREAACIHALGYSNPATTRTATDSAATDGGVSNE</sequence>
<dbReference type="EMBL" id="FOTC01000013">
    <property type="protein sequence ID" value="SFL68477.1"/>
    <property type="molecule type" value="Genomic_DNA"/>
</dbReference>
<dbReference type="CDD" id="cd03257">
    <property type="entry name" value="ABC_NikE_OppD_transporters"/>
    <property type="match status" value="1"/>
</dbReference>
<dbReference type="GO" id="GO:0005524">
    <property type="term" value="F:ATP binding"/>
    <property type="evidence" value="ECO:0007669"/>
    <property type="project" value="UniProtKB-KW"/>
</dbReference>
<evidence type="ECO:0000259" key="7">
    <source>
        <dbReference type="PROSITE" id="PS50893"/>
    </source>
</evidence>
<dbReference type="InterPro" id="IPR003439">
    <property type="entry name" value="ABC_transporter-like_ATP-bd"/>
</dbReference>
<dbReference type="InterPro" id="IPR050388">
    <property type="entry name" value="ABC_Ni/Peptide_Import"/>
</dbReference>
<accession>A0A1I4JQH3</accession>
<dbReference type="AlphaFoldDB" id="A0A1I4JQH3"/>
<dbReference type="PROSITE" id="PS50893">
    <property type="entry name" value="ABC_TRANSPORTER_2"/>
    <property type="match status" value="1"/>
</dbReference>
<organism evidence="8 9">
    <name type="scientific">Halogranum rubrum</name>
    <dbReference type="NCBI Taxonomy" id="553466"/>
    <lineage>
        <taxon>Archaea</taxon>
        <taxon>Methanobacteriati</taxon>
        <taxon>Methanobacteriota</taxon>
        <taxon>Stenosarchaea group</taxon>
        <taxon>Halobacteria</taxon>
        <taxon>Halobacteriales</taxon>
        <taxon>Haloferacaceae</taxon>
    </lineage>
</organism>
<dbReference type="Gene3D" id="3.40.50.300">
    <property type="entry name" value="P-loop containing nucleotide triphosphate hydrolases"/>
    <property type="match status" value="1"/>
</dbReference>